<dbReference type="OrthoDB" id="9802471at2"/>
<dbReference type="GO" id="GO:0045259">
    <property type="term" value="C:proton-transporting ATP synthase complex"/>
    <property type="evidence" value="ECO:0007669"/>
    <property type="project" value="UniProtKB-KW"/>
</dbReference>
<evidence type="ECO:0000313" key="10">
    <source>
        <dbReference type="Proteomes" id="UP000078534"/>
    </source>
</evidence>
<dbReference type="HAMAP" id="MF_01416">
    <property type="entry name" value="ATP_synth_delta_bact"/>
    <property type="match status" value="1"/>
</dbReference>
<dbReference type="NCBIfam" id="NF004403">
    <property type="entry name" value="PRK05758.2-4"/>
    <property type="match status" value="1"/>
</dbReference>
<evidence type="ECO:0000256" key="8">
    <source>
        <dbReference type="HAMAP-Rule" id="MF_01416"/>
    </source>
</evidence>
<proteinExistence type="inferred from homology"/>
<keyword evidence="2 8" id="KW-0813">Transport</keyword>
<accession>A0A179T4M4</accession>
<dbReference type="InterPro" id="IPR000711">
    <property type="entry name" value="ATPase_OSCP/dsu"/>
</dbReference>
<keyword evidence="8" id="KW-1003">Cell membrane</keyword>
<dbReference type="GO" id="GO:0005886">
    <property type="term" value="C:plasma membrane"/>
    <property type="evidence" value="ECO:0007669"/>
    <property type="project" value="UniProtKB-SubCell"/>
</dbReference>
<keyword evidence="5 8" id="KW-0472">Membrane</keyword>
<keyword evidence="6 8" id="KW-0139">CF(1)</keyword>
<dbReference type="PROSITE" id="PS00389">
    <property type="entry name" value="ATPASE_DELTA"/>
    <property type="match status" value="1"/>
</dbReference>
<keyword evidence="10" id="KW-1185">Reference proteome</keyword>
<evidence type="ECO:0000256" key="4">
    <source>
        <dbReference type="ARBA" id="ARBA00023065"/>
    </source>
</evidence>
<organism evidence="9 10">
    <name type="scientific">Metabacillus litoralis</name>
    <dbReference type="NCBI Taxonomy" id="152268"/>
    <lineage>
        <taxon>Bacteria</taxon>
        <taxon>Bacillati</taxon>
        <taxon>Bacillota</taxon>
        <taxon>Bacilli</taxon>
        <taxon>Bacillales</taxon>
        <taxon>Bacillaceae</taxon>
        <taxon>Metabacillus</taxon>
    </lineage>
</organism>
<evidence type="ECO:0000256" key="1">
    <source>
        <dbReference type="ARBA" id="ARBA00004370"/>
    </source>
</evidence>
<dbReference type="SUPFAM" id="SSF47928">
    <property type="entry name" value="N-terminal domain of the delta subunit of the F1F0-ATP synthase"/>
    <property type="match status" value="1"/>
</dbReference>
<dbReference type="AlphaFoldDB" id="A0A179T4M4"/>
<keyword evidence="3 8" id="KW-0375">Hydrogen ion transport</keyword>
<evidence type="ECO:0000256" key="2">
    <source>
        <dbReference type="ARBA" id="ARBA00022448"/>
    </source>
</evidence>
<evidence type="ECO:0000256" key="5">
    <source>
        <dbReference type="ARBA" id="ARBA00023136"/>
    </source>
</evidence>
<reference evidence="10" key="1">
    <citation type="submission" date="2016-04" db="EMBL/GenBank/DDBJ databases">
        <authorList>
            <person name="Lyu Z."/>
            <person name="Lyu W."/>
        </authorList>
    </citation>
    <scope>NUCLEOTIDE SEQUENCE [LARGE SCALE GENOMIC DNA]</scope>
    <source>
        <strain evidence="10">C44</strain>
    </source>
</reference>
<dbReference type="Gene3D" id="1.10.520.20">
    <property type="entry name" value="N-terminal domain of the delta subunit of the F1F0-ATP synthase"/>
    <property type="match status" value="1"/>
</dbReference>
<dbReference type="Proteomes" id="UP000078534">
    <property type="component" value="Unassembled WGS sequence"/>
</dbReference>
<comment type="subcellular location">
    <subcellularLocation>
        <location evidence="8">Cell membrane</location>
        <topology evidence="8">Peripheral membrane protein</topology>
    </subcellularLocation>
    <subcellularLocation>
        <location evidence="1">Membrane</location>
    </subcellularLocation>
</comment>
<dbReference type="PANTHER" id="PTHR11910">
    <property type="entry name" value="ATP SYNTHASE DELTA CHAIN"/>
    <property type="match status" value="1"/>
</dbReference>
<sequence>MSKGIVAKRYAVALFQLAKEQNIIDQIENELLVVKQVFTANKELIDVLNHPKVTNETKKSIVKESFASLSKQVANTLYILIDRHRSDIVADVVNYFVQQANEARGTEDATVYSVRALTDLELTSISTSFAKKIGKTSLRLQNVVDKNLIGGVKLRIGNRIYDGSISGKLERIERQLVANRL</sequence>
<comment type="caution">
    <text evidence="9">The sequence shown here is derived from an EMBL/GenBank/DDBJ whole genome shotgun (WGS) entry which is preliminary data.</text>
</comment>
<protein>
    <recommendedName>
        <fullName evidence="8">ATP synthase subunit delta</fullName>
    </recommendedName>
    <alternativeName>
        <fullName evidence="8">ATP synthase F(1) sector subunit delta</fullName>
    </alternativeName>
    <alternativeName>
        <fullName evidence="8">F-type ATPase subunit delta</fullName>
        <shortName evidence="8">F-ATPase subunit delta</shortName>
    </alternativeName>
</protein>
<keyword evidence="4 8" id="KW-0406">Ion transport</keyword>
<comment type="similarity">
    <text evidence="8">Belongs to the ATPase delta chain family.</text>
</comment>
<dbReference type="RefSeq" id="WP_066328619.1">
    <property type="nucleotide sequence ID" value="NZ_LWSG01000005.1"/>
</dbReference>
<evidence type="ECO:0000256" key="6">
    <source>
        <dbReference type="ARBA" id="ARBA00023196"/>
    </source>
</evidence>
<dbReference type="InterPro" id="IPR020781">
    <property type="entry name" value="ATPase_OSCP/d_CS"/>
</dbReference>
<dbReference type="EMBL" id="LWSG01000005">
    <property type="protein sequence ID" value="OAS88119.1"/>
    <property type="molecule type" value="Genomic_DNA"/>
</dbReference>
<gene>
    <name evidence="8" type="primary">atpH</name>
    <name evidence="9" type="ORF">A6K24_17230</name>
</gene>
<name>A0A179T4M4_9BACI</name>
<evidence type="ECO:0000313" key="9">
    <source>
        <dbReference type="EMBL" id="OAS88119.1"/>
    </source>
</evidence>
<dbReference type="PRINTS" id="PR00125">
    <property type="entry name" value="ATPASEDELTA"/>
</dbReference>
<dbReference type="Pfam" id="PF00213">
    <property type="entry name" value="OSCP"/>
    <property type="match status" value="1"/>
</dbReference>
<evidence type="ECO:0000256" key="3">
    <source>
        <dbReference type="ARBA" id="ARBA00022781"/>
    </source>
</evidence>
<dbReference type="NCBIfam" id="TIGR01145">
    <property type="entry name" value="ATP_synt_delta"/>
    <property type="match status" value="1"/>
</dbReference>
<keyword evidence="7 8" id="KW-0066">ATP synthesis</keyword>
<dbReference type="GO" id="GO:0046933">
    <property type="term" value="F:proton-transporting ATP synthase activity, rotational mechanism"/>
    <property type="evidence" value="ECO:0007669"/>
    <property type="project" value="UniProtKB-UniRule"/>
</dbReference>
<dbReference type="InterPro" id="IPR026015">
    <property type="entry name" value="ATP_synth_OSCP/delta_N_sf"/>
</dbReference>
<comment type="function">
    <text evidence="8">This protein is part of the stalk that links CF(0) to CF(1). It either transmits conformational changes from CF(0) to CF(1) or is implicated in proton conduction.</text>
</comment>
<evidence type="ECO:0000256" key="7">
    <source>
        <dbReference type="ARBA" id="ARBA00023310"/>
    </source>
</evidence>
<comment type="function">
    <text evidence="8">F(1)F(0) ATP synthase produces ATP from ADP in the presence of a proton or sodium gradient. F-type ATPases consist of two structural domains, F(1) containing the extramembraneous catalytic core and F(0) containing the membrane proton channel, linked together by a central stalk and a peripheral stalk. During catalysis, ATP synthesis in the catalytic domain of F(1) is coupled via a rotary mechanism of the central stalk subunits to proton translocation.</text>
</comment>
<dbReference type="STRING" id="152268.A6K24_17230"/>